<dbReference type="InterPro" id="IPR004842">
    <property type="entry name" value="SLC12A_fam"/>
</dbReference>
<comment type="caution">
    <text evidence="20">The sequence shown here is derived from an EMBL/GenBank/DDBJ whole genome shotgun (WGS) entry which is preliminary data.</text>
</comment>
<reference evidence="20" key="1">
    <citation type="submission" date="2022-08" db="EMBL/GenBank/DDBJ databases">
        <title>Genome sequencing of akame (Lates japonicus).</title>
        <authorList>
            <person name="Hashiguchi Y."/>
            <person name="Takahashi H."/>
        </authorList>
    </citation>
    <scope>NUCLEOTIDE SEQUENCE</scope>
    <source>
        <strain evidence="20">Kochi</strain>
    </source>
</reference>
<evidence type="ECO:0000256" key="15">
    <source>
        <dbReference type="ARBA" id="ARBA00047825"/>
    </source>
</evidence>
<keyword evidence="8" id="KW-0630">Potassium</keyword>
<comment type="catalytic activity">
    <reaction evidence="15">
        <text>K(+)(in) + chloride(in) = K(+)(out) + chloride(out)</text>
        <dbReference type="Rhea" id="RHEA:72427"/>
        <dbReference type="ChEBI" id="CHEBI:17996"/>
        <dbReference type="ChEBI" id="CHEBI:29103"/>
    </reaction>
</comment>
<keyword evidence="12" id="KW-0325">Glycoprotein</keyword>
<keyword evidence="4" id="KW-0633">Potassium transport</keyword>
<evidence type="ECO:0000256" key="10">
    <source>
        <dbReference type="ARBA" id="ARBA00023065"/>
    </source>
</evidence>
<dbReference type="Proteomes" id="UP001279410">
    <property type="component" value="Unassembled WGS sequence"/>
</dbReference>
<feature type="compositionally biased region" description="Basic and acidic residues" evidence="16">
    <location>
        <begin position="892"/>
        <end position="916"/>
    </location>
</feature>
<feature type="transmembrane region" description="Helical" evidence="17">
    <location>
        <begin position="358"/>
        <end position="384"/>
    </location>
</feature>
<dbReference type="PANTHER" id="PTHR11827">
    <property type="entry name" value="SOLUTE CARRIER FAMILY 12, CATION COTRANSPORTERS"/>
    <property type="match status" value="1"/>
</dbReference>
<dbReference type="AlphaFoldDB" id="A0AAD3NL89"/>
<evidence type="ECO:0000256" key="4">
    <source>
        <dbReference type="ARBA" id="ARBA00022538"/>
    </source>
</evidence>
<evidence type="ECO:0000256" key="8">
    <source>
        <dbReference type="ARBA" id="ARBA00022958"/>
    </source>
</evidence>
<dbReference type="GO" id="GO:0005886">
    <property type="term" value="C:plasma membrane"/>
    <property type="evidence" value="ECO:0007669"/>
    <property type="project" value="UniProtKB-SubCell"/>
</dbReference>
<dbReference type="InterPro" id="IPR000076">
    <property type="entry name" value="KCL_cotranspt"/>
</dbReference>
<comment type="subcellular location">
    <subcellularLocation>
        <location evidence="1">Cell membrane</location>
        <topology evidence="1">Multi-pass membrane protein</topology>
    </subcellularLocation>
</comment>
<evidence type="ECO:0000256" key="1">
    <source>
        <dbReference type="ARBA" id="ARBA00004651"/>
    </source>
</evidence>
<gene>
    <name evidence="20" type="ORF">AKAME5_002531300</name>
</gene>
<evidence type="ECO:0000256" key="7">
    <source>
        <dbReference type="ARBA" id="ARBA00022847"/>
    </source>
</evidence>
<evidence type="ECO:0000256" key="3">
    <source>
        <dbReference type="ARBA" id="ARBA00022475"/>
    </source>
</evidence>
<keyword evidence="2" id="KW-0813">Transport</keyword>
<feature type="compositionally biased region" description="Polar residues" evidence="16">
    <location>
        <begin position="869"/>
        <end position="884"/>
    </location>
</feature>
<dbReference type="PANTHER" id="PTHR11827:SF47">
    <property type="entry name" value="SOLUTE CARRIER FAMILY 12 MEMBER 7"/>
    <property type="match status" value="1"/>
</dbReference>
<dbReference type="GO" id="GO:0007268">
    <property type="term" value="P:chemical synaptic transmission"/>
    <property type="evidence" value="ECO:0007669"/>
    <property type="project" value="TreeGrafter"/>
</dbReference>
<evidence type="ECO:0000313" key="21">
    <source>
        <dbReference type="Proteomes" id="UP001279410"/>
    </source>
</evidence>
<organism evidence="20 21">
    <name type="scientific">Lates japonicus</name>
    <name type="common">Japanese lates</name>
    <dbReference type="NCBI Taxonomy" id="270547"/>
    <lineage>
        <taxon>Eukaryota</taxon>
        <taxon>Metazoa</taxon>
        <taxon>Chordata</taxon>
        <taxon>Craniata</taxon>
        <taxon>Vertebrata</taxon>
        <taxon>Euteleostomi</taxon>
        <taxon>Actinopterygii</taxon>
        <taxon>Neopterygii</taxon>
        <taxon>Teleostei</taxon>
        <taxon>Neoteleostei</taxon>
        <taxon>Acanthomorphata</taxon>
        <taxon>Carangaria</taxon>
        <taxon>Carangaria incertae sedis</taxon>
        <taxon>Centropomidae</taxon>
        <taxon>Lates</taxon>
    </lineage>
</organism>
<dbReference type="NCBIfam" id="TIGR00930">
    <property type="entry name" value="2a30"/>
    <property type="match status" value="1"/>
</dbReference>
<keyword evidence="11 17" id="KW-0472">Membrane</keyword>
<feature type="transmembrane region" description="Helical" evidence="17">
    <location>
        <begin position="58"/>
        <end position="78"/>
    </location>
</feature>
<comment type="similarity">
    <text evidence="14">Belongs to the SLC12A transporter family. K/Cl co-transporter subfamily.</text>
</comment>
<dbReference type="InterPro" id="IPR004841">
    <property type="entry name" value="AA-permease/SLC12A_dom"/>
</dbReference>
<protein>
    <submittedName>
        <fullName evidence="20">Solute carrier family 12 member 7-like protein</fullName>
    </submittedName>
</protein>
<proteinExistence type="inferred from homology"/>
<dbReference type="EMBL" id="BRZM01001937">
    <property type="protein sequence ID" value="GLD73987.1"/>
    <property type="molecule type" value="Genomic_DNA"/>
</dbReference>
<evidence type="ECO:0000256" key="16">
    <source>
        <dbReference type="SAM" id="MobiDB-lite"/>
    </source>
</evidence>
<evidence type="ECO:0000256" key="9">
    <source>
        <dbReference type="ARBA" id="ARBA00022989"/>
    </source>
</evidence>
<dbReference type="FunFam" id="1.20.1740.10:FF:000040">
    <property type="entry name" value="Solute carrier family 12 member 6"/>
    <property type="match status" value="1"/>
</dbReference>
<feature type="domain" description="Amino acid permease/ SLC12A" evidence="18">
    <location>
        <begin position="315"/>
        <end position="597"/>
    </location>
</feature>
<keyword evidence="21" id="KW-1185">Reference proteome</keyword>
<feature type="non-terminal residue" evidence="20">
    <location>
        <position position="1"/>
    </location>
</feature>
<dbReference type="FunFam" id="1.20.1740.10:FF:000049">
    <property type="entry name" value="Solute carrier family 12 (potassium/chloride transporter), member 4"/>
    <property type="match status" value="1"/>
</dbReference>
<keyword evidence="6 17" id="KW-0812">Transmembrane</keyword>
<keyword evidence="9 17" id="KW-1133">Transmembrane helix</keyword>
<dbReference type="GO" id="GO:0006884">
    <property type="term" value="P:cell volume homeostasis"/>
    <property type="evidence" value="ECO:0007669"/>
    <property type="project" value="TreeGrafter"/>
</dbReference>
<evidence type="ECO:0000256" key="17">
    <source>
        <dbReference type="SAM" id="Phobius"/>
    </source>
</evidence>
<feature type="region of interest" description="Disordered" evidence="16">
    <location>
        <begin position="841"/>
        <end position="916"/>
    </location>
</feature>
<accession>A0AAD3NL89</accession>
<feature type="domain" description="Amino acid permease/ SLC12A" evidence="18">
    <location>
        <begin position="35"/>
        <end position="202"/>
    </location>
</feature>
<feature type="domain" description="SLC12A transporter C-terminal" evidence="19">
    <location>
        <begin position="733"/>
        <end position="879"/>
    </location>
</feature>
<evidence type="ECO:0000259" key="18">
    <source>
        <dbReference type="Pfam" id="PF00324"/>
    </source>
</evidence>
<evidence type="ECO:0000256" key="14">
    <source>
        <dbReference type="ARBA" id="ARBA00046331"/>
    </source>
</evidence>
<keyword evidence="7" id="KW-0769">Symport</keyword>
<sequence>MEIISGTSDDLQEHLEPTDGDLHGVYLPLPHRIFWGVIFLAPYTPGLLAAGILESLAIVGLCCSCTMLTAISMSAIATNGVVPAGGSYYMISRSLGPEFGGAVGLCFYLGTTFAGSMYILGTIEILLTYIVPKAAIFVAERKEDEVDALLNNMRVYGTCCLALMAVVVFVGVKYVNKLALVFLACVILSILAIYAGVIKTIFEPPDFPVCMLGNRTLQNHNFDKCLKTEIIDNVTVTTKLWKLFCEGSELNATCNEYFANNNVTLVQGIPGLTSGVISENMWSEYGPLSMLVENKKLPSLGGSDPAKDIYMPYVVNDITTFFTLLVGIYFPSVTGIMAGSNRSGDLRDAQKSIPIGTILAIATTSVIYITCVVLFGACIEGVLLRDKFGDSVKGNLVIGTLSWPSPWVIVIGSFFSCCGAGLQSLTGAPRLLQAIARDGIVPFLQVFGHGKANGEPTWALLLTAAICEIGILIASLDSVAPILSMFFLMCYLFVNLACAVQTLLRTPNWRPRFKYYHWALSFLGMSLCLALMFISSWYYAIVAMAIATCIYKYIEYRGAEKEWGDGIRGLSLNAARYALIRLEEAPPHTKNWRPQLLVLLNLDSDQGVKHPRLLSFTTQLKAGKGLTIVGNVLEGTYLTKETESKRAEQNIKASMSAERTKGFCHVVVSSNLRDGFSHLIQSAGLGGMKHNTVLMAWPGTWRQSNDPQSWRNFIETVRETTAAHQALLVAKNVDSFPTNQDRLGEGTIDVWWVVHDGGMLMLLPFLLRQHKVWRKCKMRIFTVAQMDDNSIQMKKDLQMFLYHLRLDAEVEVVEMHDNDISAFTYEKTLMMEQRTQMLKQMQLSRTEREREIQSITDESRSSIRRKNQGAAQSTNLSRQSSSVEDTQEDEAQLIHDRNTASHATINDKADTGPERVHMTWTKDKLFTERNRNRECNATVAVRDLFNMKPEWESL</sequence>
<dbReference type="Gene3D" id="1.20.1740.10">
    <property type="entry name" value="Amino acid/polyamine transporter I"/>
    <property type="match status" value="1"/>
</dbReference>
<evidence type="ECO:0000256" key="5">
    <source>
        <dbReference type="ARBA" id="ARBA00022553"/>
    </source>
</evidence>
<dbReference type="GO" id="GO:0055064">
    <property type="term" value="P:chloride ion homeostasis"/>
    <property type="evidence" value="ECO:0007669"/>
    <property type="project" value="TreeGrafter"/>
</dbReference>
<feature type="transmembrane region" description="Helical" evidence="17">
    <location>
        <begin position="516"/>
        <end position="540"/>
    </location>
</feature>
<evidence type="ECO:0000256" key="13">
    <source>
        <dbReference type="ARBA" id="ARBA00023214"/>
    </source>
</evidence>
<evidence type="ECO:0000256" key="2">
    <source>
        <dbReference type="ARBA" id="ARBA00022448"/>
    </source>
</evidence>
<feature type="transmembrane region" description="Helical" evidence="17">
    <location>
        <begin position="318"/>
        <end position="338"/>
    </location>
</feature>
<keyword evidence="3" id="KW-1003">Cell membrane</keyword>
<keyword evidence="10" id="KW-0406">Ion transport</keyword>
<evidence type="ECO:0000313" key="20">
    <source>
        <dbReference type="EMBL" id="GLD73987.1"/>
    </source>
</evidence>
<dbReference type="GO" id="GO:0055075">
    <property type="term" value="P:potassium ion homeostasis"/>
    <property type="evidence" value="ECO:0007669"/>
    <property type="project" value="TreeGrafter"/>
</dbReference>
<evidence type="ECO:0000256" key="11">
    <source>
        <dbReference type="ARBA" id="ARBA00023136"/>
    </source>
</evidence>
<feature type="transmembrane region" description="Helical" evidence="17">
    <location>
        <begin position="179"/>
        <end position="202"/>
    </location>
</feature>
<evidence type="ECO:0000256" key="12">
    <source>
        <dbReference type="ARBA" id="ARBA00023180"/>
    </source>
</evidence>
<feature type="compositionally biased region" description="Basic and acidic residues" evidence="16">
    <location>
        <begin position="845"/>
        <end position="861"/>
    </location>
</feature>
<dbReference type="Pfam" id="PF00324">
    <property type="entry name" value="AA_permease"/>
    <property type="match status" value="2"/>
</dbReference>
<dbReference type="InterPro" id="IPR018491">
    <property type="entry name" value="SLC12_C"/>
</dbReference>
<feature type="transmembrane region" description="Helical" evidence="17">
    <location>
        <begin position="458"/>
        <end position="476"/>
    </location>
</feature>
<feature type="transmembrane region" description="Helical" evidence="17">
    <location>
        <begin position="482"/>
        <end position="504"/>
    </location>
</feature>
<dbReference type="Pfam" id="PF03522">
    <property type="entry name" value="SLC12"/>
    <property type="match status" value="2"/>
</dbReference>
<dbReference type="GO" id="GO:1990573">
    <property type="term" value="P:potassium ion import across plasma membrane"/>
    <property type="evidence" value="ECO:0007669"/>
    <property type="project" value="TreeGrafter"/>
</dbReference>
<dbReference type="PRINTS" id="PR01081">
    <property type="entry name" value="KCLTRNSPORT"/>
</dbReference>
<keyword evidence="5" id="KW-0597">Phosphoprotein</keyword>
<feature type="transmembrane region" description="Helical" evidence="17">
    <location>
        <begin position="404"/>
        <end position="422"/>
    </location>
</feature>
<feature type="transmembrane region" description="Helical" evidence="17">
    <location>
        <begin position="33"/>
        <end position="52"/>
    </location>
</feature>
<evidence type="ECO:0000256" key="6">
    <source>
        <dbReference type="ARBA" id="ARBA00022692"/>
    </source>
</evidence>
<feature type="domain" description="SLC12A transporter C-terminal" evidence="19">
    <location>
        <begin position="611"/>
        <end position="729"/>
    </location>
</feature>
<name>A0AAD3NL89_LATJO</name>
<dbReference type="GO" id="GO:0045202">
    <property type="term" value="C:synapse"/>
    <property type="evidence" value="ECO:0007669"/>
    <property type="project" value="GOC"/>
</dbReference>
<evidence type="ECO:0000259" key="19">
    <source>
        <dbReference type="Pfam" id="PF03522"/>
    </source>
</evidence>
<feature type="transmembrane region" description="Helical" evidence="17">
    <location>
        <begin position="153"/>
        <end position="172"/>
    </location>
</feature>
<dbReference type="GO" id="GO:0015379">
    <property type="term" value="F:potassium:chloride symporter activity"/>
    <property type="evidence" value="ECO:0007669"/>
    <property type="project" value="InterPro"/>
</dbReference>
<keyword evidence="13" id="KW-0868">Chloride</keyword>